<dbReference type="EMBL" id="BSBI01000005">
    <property type="protein sequence ID" value="GLF95453.1"/>
    <property type="molecule type" value="Genomic_DNA"/>
</dbReference>
<accession>A0ABQ5NZ67</accession>
<dbReference type="SUPFAM" id="SSF46955">
    <property type="entry name" value="Putative DNA-binding domain"/>
    <property type="match status" value="1"/>
</dbReference>
<organism evidence="3 4">
    <name type="scientific">Streptomyces yaizuensis</name>
    <dbReference type="NCBI Taxonomy" id="2989713"/>
    <lineage>
        <taxon>Bacteria</taxon>
        <taxon>Bacillati</taxon>
        <taxon>Actinomycetota</taxon>
        <taxon>Actinomycetes</taxon>
        <taxon>Kitasatosporales</taxon>
        <taxon>Streptomycetaceae</taxon>
        <taxon>Streptomyces</taxon>
    </lineage>
</organism>
<proteinExistence type="predicted"/>
<name>A0ABQ5NZ67_9ACTN</name>
<dbReference type="InterPro" id="IPR009061">
    <property type="entry name" value="DNA-bd_dom_put_sf"/>
</dbReference>
<dbReference type="SMART" id="SM00422">
    <property type="entry name" value="HTH_MERR"/>
    <property type="match status" value="1"/>
</dbReference>
<dbReference type="PANTHER" id="PTHR30204:SF93">
    <property type="entry name" value="HTH MERR-TYPE DOMAIN-CONTAINING PROTEIN"/>
    <property type="match status" value="1"/>
</dbReference>
<evidence type="ECO:0000313" key="3">
    <source>
        <dbReference type="EMBL" id="GLF95453.1"/>
    </source>
</evidence>
<evidence type="ECO:0000313" key="4">
    <source>
        <dbReference type="Proteomes" id="UP001291653"/>
    </source>
</evidence>
<evidence type="ECO:0000256" key="1">
    <source>
        <dbReference type="ARBA" id="ARBA00023125"/>
    </source>
</evidence>
<dbReference type="Proteomes" id="UP001291653">
    <property type="component" value="Unassembled WGS sequence"/>
</dbReference>
<protein>
    <submittedName>
        <fullName evidence="3">MerR family transcriptional regulator</fullName>
    </submittedName>
</protein>
<sequence length="117" mass="12703">MLIGELSERTGVSARLLRYYESQGLLTPIRTPNGYRDYDEASVLTVHQIRALLDAGLTTDTIGALLPCAHGAPPRLDLCIDVQALLTHELDATDTRMADLRRSREALAAWLGAGSSV</sequence>
<dbReference type="InterPro" id="IPR000551">
    <property type="entry name" value="MerR-type_HTH_dom"/>
</dbReference>
<dbReference type="PROSITE" id="PS00552">
    <property type="entry name" value="HTH_MERR_1"/>
    <property type="match status" value="1"/>
</dbReference>
<dbReference type="PANTHER" id="PTHR30204">
    <property type="entry name" value="REDOX-CYCLING DRUG-SENSING TRANSCRIPTIONAL ACTIVATOR SOXR"/>
    <property type="match status" value="1"/>
</dbReference>
<gene>
    <name evidence="3" type="ORF">SYYSPA8_14170</name>
</gene>
<dbReference type="Gene3D" id="1.10.1660.10">
    <property type="match status" value="1"/>
</dbReference>
<dbReference type="PROSITE" id="PS50937">
    <property type="entry name" value="HTH_MERR_2"/>
    <property type="match status" value="1"/>
</dbReference>
<keyword evidence="4" id="KW-1185">Reference proteome</keyword>
<comment type="caution">
    <text evidence="3">The sequence shown here is derived from an EMBL/GenBank/DDBJ whole genome shotgun (WGS) entry which is preliminary data.</text>
</comment>
<dbReference type="CDD" id="cd01282">
    <property type="entry name" value="HTH_MerR-like_sg3"/>
    <property type="match status" value="1"/>
</dbReference>
<dbReference type="RefSeq" id="WP_323447515.1">
    <property type="nucleotide sequence ID" value="NZ_BSBI01000005.1"/>
</dbReference>
<dbReference type="Pfam" id="PF13411">
    <property type="entry name" value="MerR_1"/>
    <property type="match status" value="1"/>
</dbReference>
<evidence type="ECO:0000259" key="2">
    <source>
        <dbReference type="PROSITE" id="PS50937"/>
    </source>
</evidence>
<dbReference type="InterPro" id="IPR047057">
    <property type="entry name" value="MerR_fam"/>
</dbReference>
<reference evidence="3 4" key="1">
    <citation type="submission" date="2022-10" db="EMBL/GenBank/DDBJ databases">
        <title>Draft genome sequence of Streptomyces sp. YSPA8.</title>
        <authorList>
            <person name="Moriuchi R."/>
            <person name="Dohra H."/>
            <person name="Yamamura H."/>
            <person name="Kodani S."/>
        </authorList>
    </citation>
    <scope>NUCLEOTIDE SEQUENCE [LARGE SCALE GENOMIC DNA]</scope>
    <source>
        <strain evidence="3 4">YSPA8</strain>
    </source>
</reference>
<feature type="domain" description="HTH merR-type" evidence="2">
    <location>
        <begin position="1"/>
        <end position="68"/>
    </location>
</feature>
<keyword evidence="1" id="KW-0238">DNA-binding</keyword>
<dbReference type="PRINTS" id="PR00040">
    <property type="entry name" value="HTHMERR"/>
</dbReference>